<evidence type="ECO:0000313" key="2">
    <source>
        <dbReference type="EMBL" id="OKL56517.1"/>
    </source>
</evidence>
<dbReference type="RefSeq" id="XP_020116638.1">
    <property type="nucleotide sequence ID" value="XM_020263133.1"/>
</dbReference>
<dbReference type="AlphaFoldDB" id="A0A225AST9"/>
<reference evidence="2 3" key="1">
    <citation type="submission" date="2015-06" db="EMBL/GenBank/DDBJ databases">
        <title>Talaromyces atroroseus IBT 11181 draft genome.</title>
        <authorList>
            <person name="Rasmussen K.B."/>
            <person name="Rasmussen S."/>
            <person name="Petersen B."/>
            <person name="Sicheritz-Ponten T."/>
            <person name="Mortensen U.H."/>
            <person name="Thrane U."/>
        </authorList>
    </citation>
    <scope>NUCLEOTIDE SEQUENCE [LARGE SCALE GENOMIC DNA]</scope>
    <source>
        <strain evidence="2 3">IBT 11181</strain>
    </source>
</reference>
<comment type="caution">
    <text evidence="2">The sequence shown here is derived from an EMBL/GenBank/DDBJ whole genome shotgun (WGS) entry which is preliminary data.</text>
</comment>
<evidence type="ECO:0000256" key="1">
    <source>
        <dbReference type="SAM" id="MobiDB-lite"/>
    </source>
</evidence>
<organism evidence="2 3">
    <name type="scientific">Talaromyces atroroseus</name>
    <dbReference type="NCBI Taxonomy" id="1441469"/>
    <lineage>
        <taxon>Eukaryota</taxon>
        <taxon>Fungi</taxon>
        <taxon>Dikarya</taxon>
        <taxon>Ascomycota</taxon>
        <taxon>Pezizomycotina</taxon>
        <taxon>Eurotiomycetes</taxon>
        <taxon>Eurotiomycetidae</taxon>
        <taxon>Eurotiales</taxon>
        <taxon>Trichocomaceae</taxon>
        <taxon>Talaromyces</taxon>
        <taxon>Talaromyces sect. Trachyspermi</taxon>
    </lineage>
</organism>
<dbReference type="Proteomes" id="UP000214365">
    <property type="component" value="Unassembled WGS sequence"/>
</dbReference>
<dbReference type="GeneID" id="31007989"/>
<protein>
    <submittedName>
        <fullName evidence="2">Uncharacterized protein</fullName>
    </submittedName>
</protein>
<evidence type="ECO:0000313" key="3">
    <source>
        <dbReference type="Proteomes" id="UP000214365"/>
    </source>
</evidence>
<name>A0A225AST9_TALAT</name>
<feature type="region of interest" description="Disordered" evidence="1">
    <location>
        <begin position="104"/>
        <end position="141"/>
    </location>
</feature>
<keyword evidence="3" id="KW-1185">Reference proteome</keyword>
<proteinExistence type="predicted"/>
<gene>
    <name evidence="2" type="ORF">UA08_08233</name>
</gene>
<accession>A0A225AST9</accession>
<sequence length="210" mass="21101">MSQSGLACLKSGGATAATIIARVVDRGHGIVRAMGCRNKLAGKAGRMSPHCIDLQRADPSHMTAKVPAVQGHAAATDREASSLSAAIGAAPMCVKNGSPAGGYPHGDGATATHQLLHGNGPSTRAGEPGGGRASCDGGRDAALRGTRHTGLVLAQPMAAAKPPVSRFLDALARSVIHAPAASVYGVIGLWPRAGCLHALPAHIRLIGSDI</sequence>
<dbReference type="EMBL" id="LFMY01000014">
    <property type="protein sequence ID" value="OKL56517.1"/>
    <property type="molecule type" value="Genomic_DNA"/>
</dbReference>